<evidence type="ECO:0000256" key="3">
    <source>
        <dbReference type="ARBA" id="ARBA00022723"/>
    </source>
</evidence>
<dbReference type="InterPro" id="IPR051132">
    <property type="entry name" value="3-5_Exonuclease_domain"/>
</dbReference>
<dbReference type="InterPro" id="IPR002562">
    <property type="entry name" value="3'-5'_exonuclease_dom"/>
</dbReference>
<evidence type="ECO:0000256" key="6">
    <source>
        <dbReference type="ARBA" id="ARBA00022842"/>
    </source>
</evidence>
<evidence type="ECO:0000256" key="10">
    <source>
        <dbReference type="SAM" id="MobiDB-lite"/>
    </source>
</evidence>
<dbReference type="Pfam" id="PF01612">
    <property type="entry name" value="DNA_pol_A_exo1"/>
    <property type="match status" value="1"/>
</dbReference>
<dbReference type="GO" id="GO:0008408">
    <property type="term" value="F:3'-5' exonuclease activity"/>
    <property type="evidence" value="ECO:0007669"/>
    <property type="project" value="InterPro"/>
</dbReference>
<reference evidence="13 14" key="1">
    <citation type="submission" date="2020-07" db="EMBL/GenBank/DDBJ databases">
        <title>Comparative genomics of pyrophilous fungi reveals a link between fire events and developmental genes.</title>
        <authorList>
            <consortium name="DOE Joint Genome Institute"/>
            <person name="Steindorff A.S."/>
            <person name="Carver A."/>
            <person name="Calhoun S."/>
            <person name="Stillman K."/>
            <person name="Liu H."/>
            <person name="Lipzen A."/>
            <person name="Pangilinan J."/>
            <person name="Labutti K."/>
            <person name="Bruns T.D."/>
            <person name="Grigoriev I.V."/>
        </authorList>
    </citation>
    <scope>NUCLEOTIDE SEQUENCE [LARGE SCALE GENOMIC DNA]</scope>
    <source>
        <strain evidence="13 14">CBS 144469</strain>
    </source>
</reference>
<evidence type="ECO:0000256" key="8">
    <source>
        <dbReference type="ARBA" id="ARBA00040531"/>
    </source>
</evidence>
<dbReference type="Proteomes" id="UP000521943">
    <property type="component" value="Unassembled WGS sequence"/>
</dbReference>
<dbReference type="CDD" id="cd06141">
    <property type="entry name" value="WRN_exo"/>
    <property type="match status" value="1"/>
</dbReference>
<dbReference type="OrthoDB" id="1920326at2759"/>
<feature type="region of interest" description="Disordered" evidence="10">
    <location>
        <begin position="1"/>
        <end position="143"/>
    </location>
</feature>
<dbReference type="GO" id="GO:0046872">
    <property type="term" value="F:metal ion binding"/>
    <property type="evidence" value="ECO:0007669"/>
    <property type="project" value="UniProtKB-KW"/>
</dbReference>
<comment type="caution">
    <text evidence="13">The sequence shown here is derived from an EMBL/GenBank/DDBJ whole genome shotgun (WGS) entry which is preliminary data.</text>
</comment>
<evidence type="ECO:0000256" key="9">
    <source>
        <dbReference type="ARBA" id="ARBA00042761"/>
    </source>
</evidence>
<evidence type="ECO:0000256" key="1">
    <source>
        <dbReference type="ARBA" id="ARBA00004123"/>
    </source>
</evidence>
<keyword evidence="5" id="KW-0269">Exonuclease</keyword>
<sequence>MSNAPGVEPGVPKRRGRPPKEPEHLQVRSVVTSGPAASAHAVNPNARLAPLFRRPQESTAPPGASSHTTQTPAPAAAAAQNSATPSNGSASVADQEASIRPQPDPSRPIQPSLDDDDDSDGAGLAPADIDCDTSDEMQPPRRRIPSFVMTAYRRHLDFIKARLDVRGGGINRRTPYNDLSSFWLPYVHPFFILNATSINPEAMLIPRFLYWDPHLLVSSIRCVQGGCFGSLTRHGFGEYPRRIIDLESSFYMIGARYKCNTCNRTSMSWEDNVLEALPRSLASQLPVRLSHRSGISDCVFALMRSCFLNGVGAKQFADTLNTLHRRWHETLEVQYYQAIIEQRSSGDHAGSFAPFPDFDTSPSQPPSAHYCRHLYDQYIEQREAEFSQHTSQLSTRGMAIDHSHKVPKHVAKIRGVEVFNGLLSMTNEFGEIRVCALVPSKSHSQFSIALVEMKKSIETYGLEQPRIIFTDNMADKQMLEDHFPSLKDGVRPVGSRRLEPLRIPPDVQVSICSSAFEITTAILGLVELLGEEPGATLAVGLDTEWNVDLDARRSGVPDRRTTAIMQLAHGKHIWIFQLTNFIENRTIPAQLISFLSNPQFIKVGKNVESDLRYLQDDFQSERPFVGTCDIAQLAKAKKVIDNSRMGLAQLCNEVLSCSLEKDPGIRVSPDWSGDLTEEQKQYAALDGWASLQIYLALVKIAVPLPVDFSQPVPEGLEVFLYQSDRTRIIARGIISPHARNCNSWEGVNITKTRTIVQVNEVYVPGAIMPLQRNRTLSSFPEGTPFHVICLKTQVKHYVPDYLARIQPAPAMPPQPDAGGDMPDYAIEDVVEDLEQANNPSLAHLNVGFNDENSVPPQTSSPLQPTNKSDEAIAKLYEQILESITRTPWAPEIRSGVLKDIFHVFHMIYIPKSHGLRVTFARILRDAIFLADKEDKRRVESYLARLTPPMTWDECLKVRPEFIKRHCKHVVPPPEQLYDLVSEIFRVYGPLKDAQSGLPLFGTNTMKTVKNILVLIKRGFISDPPNIPLYYPIGVVAETGLTVYRCWRGTNFTEGGVHRPIRRSMPISGASPQHTCNRLIDFIFRHNMLTGTYNTTGQHYRGHFDIDLINLRHKLINSDIIRQSIPKATPLANWVDGNMYVRTTEIFGILPVPDDIRLQSGLLAYNPDNVPKAHEYLARRQGTRHAVLGVHTGAEHRLYSNLMQTSPSYMRDGGPDWPRAIREWNENHVDGKTIFYKLPEQLKSYYVTWAAGLNAIHTRALTYQQRRQIDALVYPTSNRPLPSAGYVPESNSAGVRERTPPRLLLTATSSGSTHADPAPQPEARKRKRTAQESNFDDPNRQRGRRTCAKCGRGEGCPGNGGKKHCKFPCRDCGMLGCNGRDSRAPKRVCPNMAGTHTPAVVAGEYLREVAKVAKVAKIARPVAVVDLLRLPKADSIPAGDGTRLNGNETQGRLVSASDIHSRPLKSLPFFRNFLRAEGRKRQDKLWVRLHPFPRYALPSSNKLSPFPSQNLQADLIAELSKVDRRIPSIIKQKDLGILIARAGKEPQHNVVEDEHDAREVSAELRAPGFAVLTMTGVFLTSSAKPRVKKTLRTVFKLMIDGGGLPLLSWYRCVMRLRFKLFVGQNWKSMRGKRGLRWGTVFFTANFERRRSVVDFFRERRPAVYLPANNHDSRLKICNTEPMFNVRRPWNIFEFADEGKWANGVVAGRQHWRVGVRAWRPSCRDAGAMRRSGG</sequence>
<evidence type="ECO:0000256" key="2">
    <source>
        <dbReference type="ARBA" id="ARBA00022722"/>
    </source>
</evidence>
<evidence type="ECO:0000259" key="12">
    <source>
        <dbReference type="Pfam" id="PF20499"/>
    </source>
</evidence>
<gene>
    <name evidence="13" type="ORF">DFP72DRAFT_1104354</name>
</gene>
<keyword evidence="2" id="KW-0540">Nuclease</keyword>
<keyword evidence="6" id="KW-0460">Magnesium</keyword>
<evidence type="ECO:0000256" key="7">
    <source>
        <dbReference type="ARBA" id="ARBA00023242"/>
    </source>
</evidence>
<keyword evidence="7" id="KW-0539">Nucleus</keyword>
<proteinExistence type="predicted"/>
<dbReference type="GO" id="GO:0006139">
    <property type="term" value="P:nucleobase-containing compound metabolic process"/>
    <property type="evidence" value="ECO:0007669"/>
    <property type="project" value="InterPro"/>
</dbReference>
<dbReference type="SUPFAM" id="SSF53098">
    <property type="entry name" value="Ribonuclease H-like"/>
    <property type="match status" value="1"/>
</dbReference>
<dbReference type="InterPro" id="IPR012337">
    <property type="entry name" value="RNaseH-like_sf"/>
</dbReference>
<protein>
    <recommendedName>
        <fullName evidence="8">3'-5' exonuclease</fullName>
    </recommendedName>
    <alternativeName>
        <fullName evidence="9">Werner Syndrome-like exonuclease</fullName>
    </alternativeName>
</protein>
<evidence type="ECO:0000313" key="14">
    <source>
        <dbReference type="Proteomes" id="UP000521943"/>
    </source>
</evidence>
<dbReference type="PANTHER" id="PTHR13620:SF109">
    <property type="entry name" value="3'-5' EXONUCLEASE"/>
    <property type="match status" value="1"/>
</dbReference>
<keyword evidence="14" id="KW-1185">Reference proteome</keyword>
<evidence type="ECO:0000256" key="4">
    <source>
        <dbReference type="ARBA" id="ARBA00022801"/>
    </source>
</evidence>
<feature type="compositionally biased region" description="Low complexity" evidence="10">
    <location>
        <begin position="1"/>
        <end position="10"/>
    </location>
</feature>
<feature type="compositionally biased region" description="Low complexity" evidence="10">
    <location>
        <begin position="64"/>
        <end position="87"/>
    </location>
</feature>
<evidence type="ECO:0000256" key="5">
    <source>
        <dbReference type="ARBA" id="ARBA00022839"/>
    </source>
</evidence>
<name>A0A8H6HA84_9AGAR</name>
<keyword evidence="4" id="KW-0378">Hydrolase</keyword>
<feature type="region of interest" description="Disordered" evidence="10">
    <location>
        <begin position="1276"/>
        <end position="1345"/>
    </location>
</feature>
<organism evidence="13 14">
    <name type="scientific">Ephemerocybe angulata</name>
    <dbReference type="NCBI Taxonomy" id="980116"/>
    <lineage>
        <taxon>Eukaryota</taxon>
        <taxon>Fungi</taxon>
        <taxon>Dikarya</taxon>
        <taxon>Basidiomycota</taxon>
        <taxon>Agaricomycotina</taxon>
        <taxon>Agaricomycetes</taxon>
        <taxon>Agaricomycetidae</taxon>
        <taxon>Agaricales</taxon>
        <taxon>Agaricineae</taxon>
        <taxon>Psathyrellaceae</taxon>
        <taxon>Ephemerocybe</taxon>
    </lineage>
</organism>
<feature type="domain" description="3'-5' exonuclease" evidence="11">
    <location>
        <begin position="535"/>
        <end position="699"/>
    </location>
</feature>
<dbReference type="GO" id="GO:0003676">
    <property type="term" value="F:nucleic acid binding"/>
    <property type="evidence" value="ECO:0007669"/>
    <property type="project" value="InterPro"/>
</dbReference>
<feature type="domain" description="DUF6729" evidence="12">
    <location>
        <begin position="200"/>
        <end position="363"/>
    </location>
</feature>
<dbReference type="InterPro" id="IPR036397">
    <property type="entry name" value="RNaseH_sf"/>
</dbReference>
<dbReference type="PANTHER" id="PTHR13620">
    <property type="entry name" value="3-5 EXONUCLEASE"/>
    <property type="match status" value="1"/>
</dbReference>
<dbReference type="EMBL" id="JACGCI010000170">
    <property type="protein sequence ID" value="KAF6742765.1"/>
    <property type="molecule type" value="Genomic_DNA"/>
</dbReference>
<dbReference type="Gene3D" id="3.30.420.10">
    <property type="entry name" value="Ribonuclease H-like superfamily/Ribonuclease H"/>
    <property type="match status" value="1"/>
</dbReference>
<evidence type="ECO:0000259" key="11">
    <source>
        <dbReference type="Pfam" id="PF01612"/>
    </source>
</evidence>
<keyword evidence="3" id="KW-0479">Metal-binding</keyword>
<dbReference type="InterPro" id="IPR046616">
    <property type="entry name" value="DUF6729"/>
</dbReference>
<dbReference type="Pfam" id="PF20499">
    <property type="entry name" value="DUF6729"/>
    <property type="match status" value="1"/>
</dbReference>
<comment type="subcellular location">
    <subcellularLocation>
        <location evidence="1">Nucleus</location>
    </subcellularLocation>
</comment>
<accession>A0A8H6HA84</accession>
<dbReference type="GO" id="GO:0005634">
    <property type="term" value="C:nucleus"/>
    <property type="evidence" value="ECO:0007669"/>
    <property type="project" value="UniProtKB-SubCell"/>
</dbReference>
<evidence type="ECO:0000313" key="13">
    <source>
        <dbReference type="EMBL" id="KAF6742765.1"/>
    </source>
</evidence>